<dbReference type="InParanoid" id="A0A2K1XJN3"/>
<reference evidence="2 3" key="1">
    <citation type="journal article" date="2006" name="Science">
        <title>The genome of black cottonwood, Populus trichocarpa (Torr. &amp; Gray).</title>
        <authorList>
            <person name="Tuskan G.A."/>
            <person name="Difazio S."/>
            <person name="Jansson S."/>
            <person name="Bohlmann J."/>
            <person name="Grigoriev I."/>
            <person name="Hellsten U."/>
            <person name="Putnam N."/>
            <person name="Ralph S."/>
            <person name="Rombauts S."/>
            <person name="Salamov A."/>
            <person name="Schein J."/>
            <person name="Sterck L."/>
            <person name="Aerts A."/>
            <person name="Bhalerao R.R."/>
            <person name="Bhalerao R.P."/>
            <person name="Blaudez D."/>
            <person name="Boerjan W."/>
            <person name="Brun A."/>
            <person name="Brunner A."/>
            <person name="Busov V."/>
            <person name="Campbell M."/>
            <person name="Carlson J."/>
            <person name="Chalot M."/>
            <person name="Chapman J."/>
            <person name="Chen G.L."/>
            <person name="Cooper D."/>
            <person name="Coutinho P.M."/>
            <person name="Couturier J."/>
            <person name="Covert S."/>
            <person name="Cronk Q."/>
            <person name="Cunningham R."/>
            <person name="Davis J."/>
            <person name="Degroeve S."/>
            <person name="Dejardin A."/>
            <person name="Depamphilis C."/>
            <person name="Detter J."/>
            <person name="Dirks B."/>
            <person name="Dubchak I."/>
            <person name="Duplessis S."/>
            <person name="Ehlting J."/>
            <person name="Ellis B."/>
            <person name="Gendler K."/>
            <person name="Goodstein D."/>
            <person name="Gribskov M."/>
            <person name="Grimwood J."/>
            <person name="Groover A."/>
            <person name="Gunter L."/>
            <person name="Hamberger B."/>
            <person name="Heinze B."/>
            <person name="Helariutta Y."/>
            <person name="Henrissat B."/>
            <person name="Holligan D."/>
            <person name="Holt R."/>
            <person name="Huang W."/>
            <person name="Islam-Faridi N."/>
            <person name="Jones S."/>
            <person name="Jones-Rhoades M."/>
            <person name="Jorgensen R."/>
            <person name="Joshi C."/>
            <person name="Kangasjarvi J."/>
            <person name="Karlsson J."/>
            <person name="Kelleher C."/>
            <person name="Kirkpatrick R."/>
            <person name="Kirst M."/>
            <person name="Kohler A."/>
            <person name="Kalluri U."/>
            <person name="Larimer F."/>
            <person name="Leebens-Mack J."/>
            <person name="Leple J.C."/>
            <person name="Locascio P."/>
            <person name="Lou Y."/>
            <person name="Lucas S."/>
            <person name="Martin F."/>
            <person name="Montanini B."/>
            <person name="Napoli C."/>
            <person name="Nelson D.R."/>
            <person name="Nelson C."/>
            <person name="Nieminen K."/>
            <person name="Nilsson O."/>
            <person name="Pereda V."/>
            <person name="Peter G."/>
            <person name="Philippe R."/>
            <person name="Pilate G."/>
            <person name="Poliakov A."/>
            <person name="Razumovskaya J."/>
            <person name="Richardson P."/>
            <person name="Rinaldi C."/>
            <person name="Ritland K."/>
            <person name="Rouze P."/>
            <person name="Ryaboy D."/>
            <person name="Schmutz J."/>
            <person name="Schrader J."/>
            <person name="Segerman B."/>
            <person name="Shin H."/>
            <person name="Siddiqui A."/>
            <person name="Sterky F."/>
            <person name="Terry A."/>
            <person name="Tsai C.J."/>
            <person name="Uberbacher E."/>
            <person name="Unneberg P."/>
            <person name="Vahala J."/>
            <person name="Wall K."/>
            <person name="Wessler S."/>
            <person name="Yang G."/>
            <person name="Yin T."/>
            <person name="Douglas C."/>
            <person name="Marra M."/>
            <person name="Sandberg G."/>
            <person name="Van de Peer Y."/>
            <person name="Rokhsar D."/>
        </authorList>
    </citation>
    <scope>NUCLEOTIDE SEQUENCE [LARGE SCALE GENOMIC DNA]</scope>
    <source>
        <strain evidence="3">cv. Nisqually</strain>
    </source>
</reference>
<accession>A0A2K1XJN3</accession>
<keyword evidence="3" id="KW-1185">Reference proteome</keyword>
<dbReference type="AlphaFoldDB" id="A0A2K1XJN3"/>
<evidence type="ECO:0000313" key="3">
    <source>
        <dbReference type="Proteomes" id="UP000006729"/>
    </source>
</evidence>
<sequence length="68" mass="7956">MDQFIQQDPFGSDQDEWDESDLSLGCDDSRCRQMSHATFREQLCPRINCDIALNKPLLYSRLKIYKGL</sequence>
<feature type="region of interest" description="Disordered" evidence="1">
    <location>
        <begin position="1"/>
        <end position="21"/>
    </location>
</feature>
<dbReference type="EMBL" id="CM009304">
    <property type="protein sequence ID" value="PNT00988.1"/>
    <property type="molecule type" value="Genomic_DNA"/>
</dbReference>
<evidence type="ECO:0000256" key="1">
    <source>
        <dbReference type="SAM" id="MobiDB-lite"/>
    </source>
</evidence>
<proteinExistence type="predicted"/>
<evidence type="ECO:0000313" key="2">
    <source>
        <dbReference type="EMBL" id="PNT00988.1"/>
    </source>
</evidence>
<organism evidence="2 3">
    <name type="scientific">Populus trichocarpa</name>
    <name type="common">Western balsam poplar</name>
    <name type="synonym">Populus balsamifera subsp. trichocarpa</name>
    <dbReference type="NCBI Taxonomy" id="3694"/>
    <lineage>
        <taxon>Eukaryota</taxon>
        <taxon>Viridiplantae</taxon>
        <taxon>Streptophyta</taxon>
        <taxon>Embryophyta</taxon>
        <taxon>Tracheophyta</taxon>
        <taxon>Spermatophyta</taxon>
        <taxon>Magnoliopsida</taxon>
        <taxon>eudicotyledons</taxon>
        <taxon>Gunneridae</taxon>
        <taxon>Pentapetalae</taxon>
        <taxon>rosids</taxon>
        <taxon>fabids</taxon>
        <taxon>Malpighiales</taxon>
        <taxon>Salicaceae</taxon>
        <taxon>Saliceae</taxon>
        <taxon>Populus</taxon>
    </lineage>
</organism>
<protein>
    <submittedName>
        <fullName evidence="2">Uncharacterized protein</fullName>
    </submittedName>
</protein>
<gene>
    <name evidence="2" type="ORF">POPTR_015G077400</name>
</gene>
<name>A0A2K1XJN3_POPTR</name>
<dbReference type="Proteomes" id="UP000006729">
    <property type="component" value="Chromosome 15"/>
</dbReference>